<dbReference type="InterPro" id="IPR018062">
    <property type="entry name" value="HTH_AraC-typ_CS"/>
</dbReference>
<feature type="domain" description="HTH araC/xylS-type" evidence="5">
    <location>
        <begin position="231"/>
        <end position="331"/>
    </location>
</feature>
<dbReference type="InterPro" id="IPR018060">
    <property type="entry name" value="HTH_AraC"/>
</dbReference>
<feature type="transmembrane region" description="Helical" evidence="4">
    <location>
        <begin position="38"/>
        <end position="61"/>
    </location>
</feature>
<dbReference type="Proteomes" id="UP000033684">
    <property type="component" value="Unassembled WGS sequence"/>
</dbReference>
<dbReference type="OrthoDB" id="345413at2"/>
<proteinExistence type="predicted"/>
<feature type="transmembrane region" description="Helical" evidence="4">
    <location>
        <begin position="68"/>
        <end position="84"/>
    </location>
</feature>
<keyword evidence="4" id="KW-1133">Transmembrane helix</keyword>
<dbReference type="PANTHER" id="PTHR43280">
    <property type="entry name" value="ARAC-FAMILY TRANSCRIPTIONAL REGULATOR"/>
    <property type="match status" value="1"/>
</dbReference>
<keyword evidence="3" id="KW-0804">Transcription</keyword>
<reference evidence="7" key="1">
    <citation type="submission" date="2015-03" db="EMBL/GenBank/DDBJ databases">
        <title>Draft genome sequence of a novel methanotroph (Sn10-6) isolated from flooded ricefield rhizosphere in India.</title>
        <authorList>
            <person name="Pandit P.S."/>
            <person name="Pore S.D."/>
            <person name="Arora P."/>
            <person name="Kapse N.G."/>
            <person name="Dhakephalkar P.K."/>
            <person name="Rahalkar M.C."/>
        </authorList>
    </citation>
    <scope>NUCLEOTIDE SEQUENCE [LARGE SCALE GENOMIC DNA]</scope>
    <source>
        <strain evidence="7">Sn10-6</strain>
    </source>
</reference>
<keyword evidence="2" id="KW-0238">DNA-binding</keyword>
<evidence type="ECO:0000256" key="4">
    <source>
        <dbReference type="SAM" id="Phobius"/>
    </source>
</evidence>
<evidence type="ECO:0000256" key="2">
    <source>
        <dbReference type="ARBA" id="ARBA00023125"/>
    </source>
</evidence>
<dbReference type="AlphaFoldDB" id="A0A0F3IL53"/>
<dbReference type="GO" id="GO:0043565">
    <property type="term" value="F:sequence-specific DNA binding"/>
    <property type="evidence" value="ECO:0007669"/>
    <property type="project" value="InterPro"/>
</dbReference>
<dbReference type="EMBL" id="LAJX01000040">
    <property type="protein sequence ID" value="KJV07407.1"/>
    <property type="molecule type" value="Genomic_DNA"/>
</dbReference>
<sequence length="336" mass="37359">MSIIALLAIGFSLGAVLLLMLAKQCQQPLSDGIADSLAGFMLLLGLAIIQGVHLGVVTQLFDGFHTRGYALVLYSIAPSFYFYSRQILQANINYRPLDYCHAIPLLLGLLLPYRLAVPGAFVVGCGYLLWLALNVYQLRAQRQRFHLELLALAVLFVIAIAVLLLVFIKPLLTEQTFVVGYSVLISFAMFTAMLTLLRFPTIVNDISEAVQASYIESTLKNVDKAALLAKLNQLMIIDQLYRLETLNLAMLAEQLAITPHQLSELINTECQQGFSKYIRQHRINEAMRLLILEPNASVLAIGLSVGFNTQSNFYAAFKELVGMTPGQYRKNQRQTG</sequence>
<protein>
    <submittedName>
        <fullName evidence="6">AraC family transcriptional regulator</fullName>
    </submittedName>
</protein>
<feature type="transmembrane region" description="Helical" evidence="4">
    <location>
        <begin position="115"/>
        <end position="137"/>
    </location>
</feature>
<dbReference type="Pfam" id="PF12833">
    <property type="entry name" value="HTH_18"/>
    <property type="match status" value="1"/>
</dbReference>
<dbReference type="GO" id="GO:0003700">
    <property type="term" value="F:DNA-binding transcription factor activity"/>
    <property type="evidence" value="ECO:0007669"/>
    <property type="project" value="InterPro"/>
</dbReference>
<evidence type="ECO:0000259" key="5">
    <source>
        <dbReference type="PROSITE" id="PS01124"/>
    </source>
</evidence>
<feature type="transmembrane region" description="Helical" evidence="4">
    <location>
        <begin position="178"/>
        <end position="197"/>
    </location>
</feature>
<evidence type="ECO:0000256" key="1">
    <source>
        <dbReference type="ARBA" id="ARBA00023015"/>
    </source>
</evidence>
<dbReference type="PANTHER" id="PTHR43280:SF29">
    <property type="entry name" value="ARAC-FAMILY TRANSCRIPTIONAL REGULATOR"/>
    <property type="match status" value="1"/>
</dbReference>
<dbReference type="RefSeq" id="WP_045778373.1">
    <property type="nucleotide sequence ID" value="NZ_LAJX01000040.1"/>
</dbReference>
<dbReference type="Gene3D" id="1.10.10.60">
    <property type="entry name" value="Homeodomain-like"/>
    <property type="match status" value="2"/>
</dbReference>
<feature type="transmembrane region" description="Helical" evidence="4">
    <location>
        <begin position="149"/>
        <end position="172"/>
    </location>
</feature>
<reference evidence="6 7" key="2">
    <citation type="journal article" date="2016" name="Microb. Ecol.">
        <title>Genome Characteristics of a Novel Type I Methanotroph (Sn10-6) Isolated from a Flooded Indian Rice Field.</title>
        <authorList>
            <person name="Rahalkar M.C."/>
            <person name="Pandit P.S."/>
            <person name="Dhakephalkar P.K."/>
            <person name="Pore S."/>
            <person name="Arora P."/>
            <person name="Kapse N."/>
        </authorList>
    </citation>
    <scope>NUCLEOTIDE SEQUENCE [LARGE SCALE GENOMIC DNA]</scope>
    <source>
        <strain evidence="6 7">Sn10-6</strain>
    </source>
</reference>
<dbReference type="PRINTS" id="PR00032">
    <property type="entry name" value="HTHARAC"/>
</dbReference>
<organism evidence="6 7">
    <name type="scientific">Methylocucumis oryzae</name>
    <dbReference type="NCBI Taxonomy" id="1632867"/>
    <lineage>
        <taxon>Bacteria</taxon>
        <taxon>Pseudomonadati</taxon>
        <taxon>Pseudomonadota</taxon>
        <taxon>Gammaproteobacteria</taxon>
        <taxon>Methylococcales</taxon>
        <taxon>Methylococcaceae</taxon>
        <taxon>Methylocucumis</taxon>
    </lineage>
</organism>
<evidence type="ECO:0000313" key="7">
    <source>
        <dbReference type="Proteomes" id="UP000033684"/>
    </source>
</evidence>
<dbReference type="InterPro" id="IPR020449">
    <property type="entry name" value="Tscrpt_reg_AraC-type_HTH"/>
</dbReference>
<evidence type="ECO:0000256" key="3">
    <source>
        <dbReference type="ARBA" id="ARBA00023163"/>
    </source>
</evidence>
<accession>A0A0F3IL53</accession>
<keyword evidence="4" id="KW-0472">Membrane</keyword>
<name>A0A0F3IL53_9GAMM</name>
<dbReference type="PROSITE" id="PS01124">
    <property type="entry name" value="HTH_ARAC_FAMILY_2"/>
    <property type="match status" value="1"/>
</dbReference>
<dbReference type="PATRIC" id="fig|1632867.3.peg.4261"/>
<comment type="caution">
    <text evidence="6">The sequence shown here is derived from an EMBL/GenBank/DDBJ whole genome shotgun (WGS) entry which is preliminary data.</text>
</comment>
<dbReference type="PROSITE" id="PS00041">
    <property type="entry name" value="HTH_ARAC_FAMILY_1"/>
    <property type="match status" value="1"/>
</dbReference>
<keyword evidence="4" id="KW-0812">Transmembrane</keyword>
<keyword evidence="7" id="KW-1185">Reference proteome</keyword>
<gene>
    <name evidence="6" type="ORF">VZ94_04825</name>
</gene>
<dbReference type="SUPFAM" id="SSF46689">
    <property type="entry name" value="Homeodomain-like"/>
    <property type="match status" value="1"/>
</dbReference>
<dbReference type="SMART" id="SM00342">
    <property type="entry name" value="HTH_ARAC"/>
    <property type="match status" value="1"/>
</dbReference>
<dbReference type="InterPro" id="IPR009057">
    <property type="entry name" value="Homeodomain-like_sf"/>
</dbReference>
<evidence type="ECO:0000313" key="6">
    <source>
        <dbReference type="EMBL" id="KJV07407.1"/>
    </source>
</evidence>
<keyword evidence="1" id="KW-0805">Transcription regulation</keyword>